<feature type="coiled-coil region" evidence="4">
    <location>
        <begin position="154"/>
        <end position="181"/>
    </location>
</feature>
<gene>
    <name evidence="7" type="ORF">KH327_08210</name>
</gene>
<dbReference type="InterPro" id="IPR005471">
    <property type="entry name" value="Tscrpt_reg_IclR_N"/>
</dbReference>
<protein>
    <submittedName>
        <fullName evidence="7">IclR family transcriptional regulator</fullName>
    </submittedName>
</protein>
<evidence type="ECO:0000256" key="4">
    <source>
        <dbReference type="SAM" id="Coils"/>
    </source>
</evidence>
<sequence length="243" mass="27391">MKRLNSAENVIKILFTLRDENEPLGLTEITNKTKISKSTVYNILNTLIYYNLIKKDKMSKKYSLGVSLLSLSASVIGSLDIRNIAKPYMQSLAKETKSTVTLGIRNGNQFTFIERIDGVRNVRFFCDIGKDVKLFKGAASKAYFANLNEIDQMEVYKEDELEKYKEEIEEIRNRGYSISNEEVDKGVIAYGAPIFNHDNEVAGAIAIANIVGVLSEDKLRDNIEKLLKTAKQISNELGSFNDN</sequence>
<dbReference type="RefSeq" id="WP_070702659.1">
    <property type="nucleotide sequence ID" value="NZ_JAGZZP010000021.1"/>
</dbReference>
<name>A0A943XUC5_9FIRM</name>
<dbReference type="SUPFAM" id="SSF46785">
    <property type="entry name" value="Winged helix' DNA-binding domain"/>
    <property type="match status" value="1"/>
</dbReference>
<accession>A0A943XUC5</accession>
<dbReference type="Gene3D" id="3.30.450.40">
    <property type="match status" value="1"/>
</dbReference>
<evidence type="ECO:0000259" key="6">
    <source>
        <dbReference type="PROSITE" id="PS51078"/>
    </source>
</evidence>
<dbReference type="PANTHER" id="PTHR30136">
    <property type="entry name" value="HELIX-TURN-HELIX TRANSCRIPTIONAL REGULATOR, ICLR FAMILY"/>
    <property type="match status" value="1"/>
</dbReference>
<evidence type="ECO:0000256" key="2">
    <source>
        <dbReference type="ARBA" id="ARBA00023125"/>
    </source>
</evidence>
<feature type="domain" description="IclR-ED" evidence="6">
    <location>
        <begin position="67"/>
        <end position="239"/>
    </location>
</feature>
<dbReference type="Gene3D" id="1.10.10.10">
    <property type="entry name" value="Winged helix-like DNA-binding domain superfamily/Winged helix DNA-binding domain"/>
    <property type="match status" value="1"/>
</dbReference>
<dbReference type="SUPFAM" id="SSF55781">
    <property type="entry name" value="GAF domain-like"/>
    <property type="match status" value="1"/>
</dbReference>
<keyword evidence="4" id="KW-0175">Coiled coil</keyword>
<dbReference type="PROSITE" id="PS51077">
    <property type="entry name" value="HTH_ICLR"/>
    <property type="match status" value="1"/>
</dbReference>
<feature type="coiled-coil region" evidence="4">
    <location>
        <begin position="216"/>
        <end position="243"/>
    </location>
</feature>
<dbReference type="GO" id="GO:0003677">
    <property type="term" value="F:DNA binding"/>
    <property type="evidence" value="ECO:0007669"/>
    <property type="project" value="UniProtKB-KW"/>
</dbReference>
<keyword evidence="2" id="KW-0238">DNA-binding</keyword>
<dbReference type="AlphaFoldDB" id="A0A943XUC5"/>
<dbReference type="GO" id="GO:0003700">
    <property type="term" value="F:DNA-binding transcription factor activity"/>
    <property type="evidence" value="ECO:0007669"/>
    <property type="project" value="TreeGrafter"/>
</dbReference>
<evidence type="ECO:0000313" key="7">
    <source>
        <dbReference type="EMBL" id="MBS6535799.1"/>
    </source>
</evidence>
<dbReference type="InterPro" id="IPR029016">
    <property type="entry name" value="GAF-like_dom_sf"/>
</dbReference>
<organism evidence="7 8">
    <name type="scientific">Peptoniphilus harei</name>
    <dbReference type="NCBI Taxonomy" id="54005"/>
    <lineage>
        <taxon>Bacteria</taxon>
        <taxon>Bacillati</taxon>
        <taxon>Bacillota</taxon>
        <taxon>Tissierellia</taxon>
        <taxon>Tissierellales</taxon>
        <taxon>Peptoniphilaceae</taxon>
        <taxon>Peptoniphilus</taxon>
    </lineage>
</organism>
<reference evidence="7" key="1">
    <citation type="submission" date="2021-02" db="EMBL/GenBank/DDBJ databases">
        <title>Infant gut strain persistence is associated with maternal origin, phylogeny, and functional potential including surface adhesion and iron acquisition.</title>
        <authorList>
            <person name="Lou Y.C."/>
        </authorList>
    </citation>
    <scope>NUCLEOTIDE SEQUENCE</scope>
    <source>
        <strain evidence="7">L3_060_052G1_dasL3_060_052G1_concoct_1</strain>
    </source>
</reference>
<dbReference type="InterPro" id="IPR014757">
    <property type="entry name" value="Tscrpt_reg_IclR_C"/>
</dbReference>
<dbReference type="InterPro" id="IPR036390">
    <property type="entry name" value="WH_DNA-bd_sf"/>
</dbReference>
<proteinExistence type="predicted"/>
<dbReference type="Pfam" id="PF01614">
    <property type="entry name" value="IclR_C"/>
    <property type="match status" value="1"/>
</dbReference>
<keyword evidence="1" id="KW-0805">Transcription regulation</keyword>
<dbReference type="Proteomes" id="UP000748991">
    <property type="component" value="Unassembled WGS sequence"/>
</dbReference>
<dbReference type="EMBL" id="JAGZZP010000021">
    <property type="protein sequence ID" value="MBS6535799.1"/>
    <property type="molecule type" value="Genomic_DNA"/>
</dbReference>
<feature type="domain" description="HTH iclR-type" evidence="5">
    <location>
        <begin position="4"/>
        <end position="66"/>
    </location>
</feature>
<evidence type="ECO:0000259" key="5">
    <source>
        <dbReference type="PROSITE" id="PS51077"/>
    </source>
</evidence>
<evidence type="ECO:0000256" key="3">
    <source>
        <dbReference type="ARBA" id="ARBA00023163"/>
    </source>
</evidence>
<keyword evidence="3" id="KW-0804">Transcription</keyword>
<evidence type="ECO:0000256" key="1">
    <source>
        <dbReference type="ARBA" id="ARBA00023015"/>
    </source>
</evidence>
<dbReference type="Pfam" id="PF09339">
    <property type="entry name" value="HTH_IclR"/>
    <property type="match status" value="1"/>
</dbReference>
<dbReference type="SMART" id="SM00346">
    <property type="entry name" value="HTH_ICLR"/>
    <property type="match status" value="1"/>
</dbReference>
<dbReference type="InterPro" id="IPR036388">
    <property type="entry name" value="WH-like_DNA-bd_sf"/>
</dbReference>
<evidence type="ECO:0000313" key="8">
    <source>
        <dbReference type="Proteomes" id="UP000748991"/>
    </source>
</evidence>
<dbReference type="GO" id="GO:0045892">
    <property type="term" value="P:negative regulation of DNA-templated transcription"/>
    <property type="evidence" value="ECO:0007669"/>
    <property type="project" value="TreeGrafter"/>
</dbReference>
<comment type="caution">
    <text evidence="7">The sequence shown here is derived from an EMBL/GenBank/DDBJ whole genome shotgun (WGS) entry which is preliminary data.</text>
</comment>
<dbReference type="InterPro" id="IPR050707">
    <property type="entry name" value="HTH_MetabolicPath_Reg"/>
</dbReference>
<dbReference type="PANTHER" id="PTHR30136:SF24">
    <property type="entry name" value="HTH-TYPE TRANSCRIPTIONAL REPRESSOR ALLR"/>
    <property type="match status" value="1"/>
</dbReference>
<dbReference type="PROSITE" id="PS51078">
    <property type="entry name" value="ICLR_ED"/>
    <property type="match status" value="1"/>
</dbReference>